<evidence type="ECO:0000256" key="4">
    <source>
        <dbReference type="ARBA" id="ARBA00023180"/>
    </source>
</evidence>
<dbReference type="CDD" id="cd11304">
    <property type="entry name" value="Cadherin_repeat"/>
    <property type="match status" value="6"/>
</dbReference>
<evidence type="ECO:0000313" key="7">
    <source>
        <dbReference type="EMBL" id="WAQ96419.1"/>
    </source>
</evidence>
<dbReference type="InterPro" id="IPR002126">
    <property type="entry name" value="Cadherin-like_dom"/>
</dbReference>
<dbReference type="PANTHER" id="PTHR24028:SF328">
    <property type="entry name" value="CADHERIN-3"/>
    <property type="match status" value="1"/>
</dbReference>
<evidence type="ECO:0000259" key="6">
    <source>
        <dbReference type="PROSITE" id="PS50268"/>
    </source>
</evidence>
<dbReference type="EMBL" id="CP111013">
    <property type="protein sequence ID" value="WAQ96419.1"/>
    <property type="molecule type" value="Genomic_DNA"/>
</dbReference>
<sequence length="861" mass="95630">MLRNGKSQTIWMSLRVAAYDTDMPDFRSTAIVYITVLRNVNAPQFYPPIYRVIIDEQTDVGQYILSLNVSDPDGDHLSCMLVSEDGVPVTAVSSPYFHINEEACAVYVNRDLQTDPTDQQEYVLSVRATDNHPTVPQVAMTTVYVTVLRDIAAPRFTNLPTSINVDENRDVGSVVYTVTAVDDDLEGRIVYALVGEFPVQSYFNLNTSTGAVRLQYSLLSDSQQNTVYTLYMLSEKKYSFSKKKNENIAVFLIYKKARFIAYDSANPGQRAQSTLNIRVVRNENAPVYNPSVYRETIADTFTVGQPVVKLTASDADGDGIFYVNNGDSVDQEFFYLAPDGQILLRKTLIGEFRNEFTFTITALDNRPQMVQRSAEASVTINVQRDSGPPRFVNAPYSVSIPINQDVNTTIFTVSAVDDDLKLLVTVYDSGSPLLEVQTTVTITINRNLHSPIFQRQNYEATVYDYEPVGSAVVVVNATDADVTSPENLVMYDIVSTSSISVAPFAIHPISGLITISRELGSETLNNYRIFRIIYQLEHILSIWLTPFENTFDNMSHSKQCLIQQLIISAEDLSYPFRSASATVNIVVIRNNNSPSFSRTTVYDVTVNEDQSIFDSILVVTATDPDEGRNGNIRYSVVNVTVMDNVFGINPVTGEIYTRVSLQGVAEDIYTFEVMASDNGIVPRTAVIQVTIRITREGAPYFPDYEYEVTIPENTRVNTEIITLAAVNPGSSVRVTATRRNQPTSEAHAIVRIYVTRNSAPPSFQHGDLVYNLSEDQPLGVSFGEVIASDFYVVASDRGVPSLSSSVRVTVNVIRNRNAPVFRDDAYEITISEFTGVGRSVLQVIADDADNVSTKAKKNVIL</sequence>
<comment type="subcellular location">
    <subcellularLocation>
        <location evidence="1">Membrane</location>
        <topology evidence="1">Single-pass membrane protein</topology>
    </subcellularLocation>
</comment>
<dbReference type="Gene3D" id="2.60.40.60">
    <property type="entry name" value="Cadherins"/>
    <property type="match status" value="6"/>
</dbReference>
<reference evidence="7" key="1">
    <citation type="submission" date="2022-11" db="EMBL/GenBank/DDBJ databases">
        <title>Centuries of genome instability and evolution in soft-shell clam transmissible cancer (bioRxiv).</title>
        <authorList>
            <person name="Hart S.F.M."/>
            <person name="Yonemitsu M.A."/>
            <person name="Giersch R.M."/>
            <person name="Beal B.F."/>
            <person name="Arriagada G."/>
            <person name="Davis B.W."/>
            <person name="Ostrander E.A."/>
            <person name="Goff S.P."/>
            <person name="Metzger M.J."/>
        </authorList>
    </citation>
    <scope>NUCLEOTIDE SEQUENCE</scope>
    <source>
        <strain evidence="7">MELC-2E11</strain>
        <tissue evidence="7">Siphon/mantle</tissue>
    </source>
</reference>
<dbReference type="Proteomes" id="UP001164746">
    <property type="component" value="Chromosome 2"/>
</dbReference>
<organism evidence="7 8">
    <name type="scientific">Mya arenaria</name>
    <name type="common">Soft-shell clam</name>
    <dbReference type="NCBI Taxonomy" id="6604"/>
    <lineage>
        <taxon>Eukaryota</taxon>
        <taxon>Metazoa</taxon>
        <taxon>Spiralia</taxon>
        <taxon>Lophotrochozoa</taxon>
        <taxon>Mollusca</taxon>
        <taxon>Bivalvia</taxon>
        <taxon>Autobranchia</taxon>
        <taxon>Heteroconchia</taxon>
        <taxon>Euheterodonta</taxon>
        <taxon>Imparidentia</taxon>
        <taxon>Neoheterodontei</taxon>
        <taxon>Myida</taxon>
        <taxon>Myoidea</taxon>
        <taxon>Myidae</taxon>
        <taxon>Mya</taxon>
    </lineage>
</organism>
<name>A0ABY7DFE9_MYAAR</name>
<dbReference type="InterPro" id="IPR050174">
    <property type="entry name" value="Protocadherin/Cadherin-CA"/>
</dbReference>
<keyword evidence="4" id="KW-0325">Glycoprotein</keyword>
<evidence type="ECO:0000256" key="2">
    <source>
        <dbReference type="ARBA" id="ARBA00022692"/>
    </source>
</evidence>
<dbReference type="SMART" id="SM00112">
    <property type="entry name" value="CA"/>
    <property type="match status" value="5"/>
</dbReference>
<accession>A0ABY7DFE9</accession>
<evidence type="ECO:0000313" key="8">
    <source>
        <dbReference type="Proteomes" id="UP001164746"/>
    </source>
</evidence>
<dbReference type="InterPro" id="IPR015919">
    <property type="entry name" value="Cadherin-like_sf"/>
</dbReference>
<dbReference type="Pfam" id="PF00028">
    <property type="entry name" value="Cadherin"/>
    <property type="match status" value="2"/>
</dbReference>
<evidence type="ECO:0000256" key="3">
    <source>
        <dbReference type="ARBA" id="ARBA00022989"/>
    </source>
</evidence>
<feature type="domain" description="Cadherin" evidence="6">
    <location>
        <begin position="454"/>
        <end position="596"/>
    </location>
</feature>
<dbReference type="PRINTS" id="PR00205">
    <property type="entry name" value="CADHERIN"/>
</dbReference>
<keyword evidence="2" id="KW-0812">Transmembrane</keyword>
<gene>
    <name evidence="7" type="ORF">MAR_029109</name>
</gene>
<dbReference type="PANTHER" id="PTHR24028">
    <property type="entry name" value="CADHERIN-87A"/>
    <property type="match status" value="1"/>
</dbReference>
<feature type="domain" description="Cadherin" evidence="6">
    <location>
        <begin position="157"/>
        <end position="288"/>
    </location>
</feature>
<evidence type="ECO:0000256" key="5">
    <source>
        <dbReference type="PROSITE-ProRule" id="PRU00043"/>
    </source>
</evidence>
<keyword evidence="5" id="KW-0106">Calcium</keyword>
<evidence type="ECO:0000256" key="1">
    <source>
        <dbReference type="ARBA" id="ARBA00004167"/>
    </source>
</evidence>
<feature type="domain" description="Cadherin" evidence="6">
    <location>
        <begin position="702"/>
        <end position="821"/>
    </location>
</feature>
<protein>
    <submittedName>
        <fullName evidence="7">CELR3-like protein</fullName>
    </submittedName>
</protein>
<keyword evidence="3" id="KW-1133">Transmembrane helix</keyword>
<dbReference type="SUPFAM" id="SSF49313">
    <property type="entry name" value="Cadherin-like"/>
    <property type="match status" value="7"/>
</dbReference>
<keyword evidence="3" id="KW-0472">Membrane</keyword>
<feature type="domain" description="Cadherin" evidence="6">
    <location>
        <begin position="46"/>
        <end position="156"/>
    </location>
</feature>
<keyword evidence="8" id="KW-1185">Reference proteome</keyword>
<dbReference type="PROSITE" id="PS50268">
    <property type="entry name" value="CADHERIN_2"/>
    <property type="match status" value="6"/>
</dbReference>
<feature type="domain" description="Cadherin" evidence="6">
    <location>
        <begin position="598"/>
        <end position="701"/>
    </location>
</feature>
<feature type="domain" description="Cadherin" evidence="6">
    <location>
        <begin position="289"/>
        <end position="391"/>
    </location>
</feature>
<proteinExistence type="predicted"/>